<gene>
    <name evidence="2" type="ORF">E2C01_031431</name>
</gene>
<feature type="region of interest" description="Disordered" evidence="1">
    <location>
        <begin position="83"/>
        <end position="103"/>
    </location>
</feature>
<reference evidence="2 3" key="1">
    <citation type="submission" date="2019-05" db="EMBL/GenBank/DDBJ databases">
        <title>Another draft genome of Portunus trituberculatus and its Hox gene families provides insights of decapod evolution.</title>
        <authorList>
            <person name="Jeong J.-H."/>
            <person name="Song I."/>
            <person name="Kim S."/>
            <person name="Choi T."/>
            <person name="Kim D."/>
            <person name="Ryu S."/>
            <person name="Kim W."/>
        </authorList>
    </citation>
    <scope>NUCLEOTIDE SEQUENCE [LARGE SCALE GENOMIC DNA]</scope>
    <source>
        <tissue evidence="2">Muscle</tissue>
    </source>
</reference>
<accession>A0A5B7EXL3</accession>
<evidence type="ECO:0000313" key="3">
    <source>
        <dbReference type="Proteomes" id="UP000324222"/>
    </source>
</evidence>
<proteinExistence type="predicted"/>
<sequence>MRLSLSLFKPQSFTAAVPRPTKIAVDHYIYRPRGKPRHKVDSLKASYQLLTSAEPNLDHVSTVLSHAAAAPLPAATAVLTSHRLAPSRSPSPNTMAASPVPARHRHEHIYTLRECGRGGSILSQ</sequence>
<evidence type="ECO:0000313" key="2">
    <source>
        <dbReference type="EMBL" id="MPC37936.1"/>
    </source>
</evidence>
<comment type="caution">
    <text evidence="2">The sequence shown here is derived from an EMBL/GenBank/DDBJ whole genome shotgun (WGS) entry which is preliminary data.</text>
</comment>
<dbReference type="AlphaFoldDB" id="A0A5B7EXL3"/>
<dbReference type="EMBL" id="VSRR010003928">
    <property type="protein sequence ID" value="MPC37936.1"/>
    <property type="molecule type" value="Genomic_DNA"/>
</dbReference>
<evidence type="ECO:0000256" key="1">
    <source>
        <dbReference type="SAM" id="MobiDB-lite"/>
    </source>
</evidence>
<protein>
    <submittedName>
        <fullName evidence="2">Uncharacterized protein</fullName>
    </submittedName>
</protein>
<name>A0A5B7EXL3_PORTR</name>
<dbReference type="Proteomes" id="UP000324222">
    <property type="component" value="Unassembled WGS sequence"/>
</dbReference>
<keyword evidence="3" id="KW-1185">Reference proteome</keyword>
<organism evidence="2 3">
    <name type="scientific">Portunus trituberculatus</name>
    <name type="common">Swimming crab</name>
    <name type="synonym">Neptunus trituberculatus</name>
    <dbReference type="NCBI Taxonomy" id="210409"/>
    <lineage>
        <taxon>Eukaryota</taxon>
        <taxon>Metazoa</taxon>
        <taxon>Ecdysozoa</taxon>
        <taxon>Arthropoda</taxon>
        <taxon>Crustacea</taxon>
        <taxon>Multicrustacea</taxon>
        <taxon>Malacostraca</taxon>
        <taxon>Eumalacostraca</taxon>
        <taxon>Eucarida</taxon>
        <taxon>Decapoda</taxon>
        <taxon>Pleocyemata</taxon>
        <taxon>Brachyura</taxon>
        <taxon>Eubrachyura</taxon>
        <taxon>Portunoidea</taxon>
        <taxon>Portunidae</taxon>
        <taxon>Portuninae</taxon>
        <taxon>Portunus</taxon>
    </lineage>
</organism>